<keyword evidence="3" id="KW-0949">S-adenosyl-L-methionine</keyword>
<dbReference type="GO" id="GO:0042800">
    <property type="term" value="F:histone H3K4 methyltransferase activity"/>
    <property type="evidence" value="ECO:0007669"/>
    <property type="project" value="TreeGrafter"/>
</dbReference>
<dbReference type="OrthoDB" id="308383at2759"/>
<evidence type="ECO:0000259" key="7">
    <source>
        <dbReference type="PROSITE" id="PS50868"/>
    </source>
</evidence>
<name>A0A098VMU1_9MICR</name>
<keyword evidence="5" id="KW-0804">Transcription</keyword>
<evidence type="ECO:0000256" key="1">
    <source>
        <dbReference type="ARBA" id="ARBA00022603"/>
    </source>
</evidence>
<sequence>MPTLSRGMEVDGFKRGHQNIKCIFSDLMRMKTNLHNFFLPPNILQEVPSTLPKPASRVDKIASELIDCCPFCDYSRYESFLGYSEFSEPCIKPLECSFDPITGISVVPPFCLPFSLNPNDGGFIDNYIYKHALLNLLSYSINCTDCSQVFHIECARRNSSTNAVIPLIYSRDRDNKGNREPFELVFPNAIICLRTQQCFDCLFSGSNDIQKTAVASSVEKPANNLQEKCSRCWRDFQLSHLVAVQARLLYVNKNIKENQSYSELICSSCLECSHCLSSGDDDPYCSTSILGLPKKQQSLPWVVFWIYSAPPLSLLFCGGCASAMDAKEYCPICFQLYDRDNFSIPMAKCDDCNRWIHVGCDPSIDLSWYASASNGNGALQYTCPCCVRGKSVCLSNENKSEISSTLPNHSCSFYSSGTWILSHGVVPYSPTPHIPGKWIKSLESGKWPVELVVARFVPSFRSLGKKTLLLIKVLRGWEPAGQSPRLEIRFLDHTENGSPCAFKLDSLNDWKSLYIDLWLTWVGYCSPFSRIHCLSFILGESVLQCLRSASFISCNTPSSSKCTRAIPGIKRKNNLGFGQLRHAVNGTCNNEMVSSISLNYFDRNYSSVNSLSIHRSSIQGLGVYAKVSIEANVPLLPYYGVIVGPHLAENLESLYESLGLGCYFFKISSTLIIDATLGGSSARFVNHSCDPNCVTKSICSAKASFSYKLKKGGITCTNSCRPSCSIVVIYSKRDINPGEELTYDYMFKLEGDHSLRIPCGCRSPKCRGFMN</sequence>
<dbReference type="InterPro" id="IPR046341">
    <property type="entry name" value="SET_dom_sf"/>
</dbReference>
<evidence type="ECO:0000256" key="3">
    <source>
        <dbReference type="ARBA" id="ARBA00022691"/>
    </source>
</evidence>
<proteinExistence type="predicted"/>
<dbReference type="Gene3D" id="3.30.40.10">
    <property type="entry name" value="Zinc/RING finger domain, C3HC4 (zinc finger)"/>
    <property type="match status" value="1"/>
</dbReference>
<evidence type="ECO:0000313" key="9">
    <source>
        <dbReference type="Proteomes" id="UP000029725"/>
    </source>
</evidence>
<dbReference type="InterPro" id="IPR003616">
    <property type="entry name" value="Post-SET_dom"/>
</dbReference>
<dbReference type="GeneID" id="25260984"/>
<dbReference type="VEuPathDB" id="MicrosporidiaDB:DI09_87p70"/>
<reference evidence="8 9" key="1">
    <citation type="submission" date="2014-04" db="EMBL/GenBank/DDBJ databases">
        <title>A new species of microsporidia sheds light on the evolution of extreme parasitism.</title>
        <authorList>
            <person name="Haag K.L."/>
            <person name="James T.Y."/>
            <person name="Larsson R."/>
            <person name="Schaer T.M."/>
            <person name="Refardt D."/>
            <person name="Pombert J.-F."/>
            <person name="Ebert D."/>
        </authorList>
    </citation>
    <scope>NUCLEOTIDE SEQUENCE [LARGE SCALE GENOMIC DNA]</scope>
    <source>
        <strain evidence="8 9">UGP3</strain>
        <tissue evidence="8">Spores</tissue>
    </source>
</reference>
<evidence type="ECO:0000259" key="6">
    <source>
        <dbReference type="PROSITE" id="PS50280"/>
    </source>
</evidence>
<dbReference type="InterPro" id="IPR013083">
    <property type="entry name" value="Znf_RING/FYVE/PHD"/>
</dbReference>
<dbReference type="PANTHER" id="PTHR45838:SF4">
    <property type="entry name" value="HISTONE-LYSINE N-METHYLTRANSFERASE TRITHORAX"/>
    <property type="match status" value="1"/>
</dbReference>
<dbReference type="PANTHER" id="PTHR45838">
    <property type="entry name" value="HISTONE-LYSINE-N-METHYLTRANSFERASE 2 KMT2 FAMILY MEMBER"/>
    <property type="match status" value="1"/>
</dbReference>
<dbReference type="Pfam" id="PF00856">
    <property type="entry name" value="SET"/>
    <property type="match status" value="1"/>
</dbReference>
<dbReference type="InterPro" id="IPR001214">
    <property type="entry name" value="SET_dom"/>
</dbReference>
<evidence type="ECO:0008006" key="10">
    <source>
        <dbReference type="Google" id="ProtNLM"/>
    </source>
</evidence>
<feature type="domain" description="Post-SET" evidence="7">
    <location>
        <begin position="755"/>
        <end position="771"/>
    </location>
</feature>
<dbReference type="RefSeq" id="XP_013236570.1">
    <property type="nucleotide sequence ID" value="XM_013381116.1"/>
</dbReference>
<dbReference type="GO" id="GO:0045893">
    <property type="term" value="P:positive regulation of DNA-templated transcription"/>
    <property type="evidence" value="ECO:0007669"/>
    <property type="project" value="TreeGrafter"/>
</dbReference>
<dbReference type="HOGENOM" id="CLU_362496_0_0_1"/>
<dbReference type="EMBL" id="JMKJ01000598">
    <property type="protein sequence ID" value="KGG50134.1"/>
    <property type="molecule type" value="Genomic_DNA"/>
</dbReference>
<dbReference type="PROSITE" id="PS50868">
    <property type="entry name" value="POST_SET"/>
    <property type="match status" value="1"/>
</dbReference>
<keyword evidence="2" id="KW-0808">Transferase</keyword>
<dbReference type="PROSITE" id="PS50280">
    <property type="entry name" value="SET"/>
    <property type="match status" value="1"/>
</dbReference>
<feature type="domain" description="SET" evidence="6">
    <location>
        <begin position="609"/>
        <end position="746"/>
    </location>
</feature>
<gene>
    <name evidence="8" type="ORF">DI09_87p70</name>
</gene>
<organism evidence="8 9">
    <name type="scientific">Mitosporidium daphniae</name>
    <dbReference type="NCBI Taxonomy" id="1485682"/>
    <lineage>
        <taxon>Eukaryota</taxon>
        <taxon>Fungi</taxon>
        <taxon>Fungi incertae sedis</taxon>
        <taxon>Microsporidia</taxon>
        <taxon>Mitosporidium</taxon>
    </lineage>
</organism>
<dbReference type="SUPFAM" id="SSF57903">
    <property type="entry name" value="FYVE/PHD zinc finger"/>
    <property type="match status" value="1"/>
</dbReference>
<dbReference type="Proteomes" id="UP000029725">
    <property type="component" value="Unassembled WGS sequence"/>
</dbReference>
<dbReference type="Gene3D" id="2.170.270.10">
    <property type="entry name" value="SET domain"/>
    <property type="match status" value="1"/>
</dbReference>
<keyword evidence="1" id="KW-0489">Methyltransferase</keyword>
<dbReference type="GO" id="GO:0032259">
    <property type="term" value="P:methylation"/>
    <property type="evidence" value="ECO:0007669"/>
    <property type="project" value="UniProtKB-KW"/>
</dbReference>
<comment type="caution">
    <text evidence="8">The sequence shown here is derived from an EMBL/GenBank/DDBJ whole genome shotgun (WGS) entry which is preliminary data.</text>
</comment>
<dbReference type="SMART" id="SM00317">
    <property type="entry name" value="SET"/>
    <property type="match status" value="1"/>
</dbReference>
<dbReference type="SUPFAM" id="SSF82199">
    <property type="entry name" value="SET domain"/>
    <property type="match status" value="1"/>
</dbReference>
<dbReference type="AlphaFoldDB" id="A0A098VMU1"/>
<evidence type="ECO:0000256" key="4">
    <source>
        <dbReference type="ARBA" id="ARBA00023015"/>
    </source>
</evidence>
<protein>
    <recommendedName>
        <fullName evidence="10">Histone-lysine N-methyltransferase</fullName>
    </recommendedName>
</protein>
<keyword evidence="4" id="KW-0805">Transcription regulation</keyword>
<evidence type="ECO:0000256" key="2">
    <source>
        <dbReference type="ARBA" id="ARBA00022679"/>
    </source>
</evidence>
<evidence type="ECO:0000313" key="8">
    <source>
        <dbReference type="EMBL" id="KGG50134.1"/>
    </source>
</evidence>
<dbReference type="InterPro" id="IPR011011">
    <property type="entry name" value="Znf_FYVE_PHD"/>
</dbReference>
<dbReference type="GO" id="GO:0035097">
    <property type="term" value="C:histone methyltransferase complex"/>
    <property type="evidence" value="ECO:0007669"/>
    <property type="project" value="TreeGrafter"/>
</dbReference>
<keyword evidence="9" id="KW-1185">Reference proteome</keyword>
<evidence type="ECO:0000256" key="5">
    <source>
        <dbReference type="ARBA" id="ARBA00023163"/>
    </source>
</evidence>
<accession>A0A098VMU1</accession>